<evidence type="ECO:0000256" key="1">
    <source>
        <dbReference type="SAM" id="MobiDB-lite"/>
    </source>
</evidence>
<reference evidence="2" key="1">
    <citation type="submission" date="2015-04" db="UniProtKB">
        <authorList>
            <consortium name="EnsemblPlants"/>
        </authorList>
    </citation>
    <scope>IDENTIFICATION</scope>
</reference>
<sequence length="165" mass="17793">MWSEDDKRRCGACSPSHPTADAFHRDITLLVHGCATPWKAPPPSSAKAMEEDPLISLAWLPKNSAVAAVHKSDKENHRPEVDVAAGFDVEAEIGHIEAEILRLSSRLHHRALTPPPPLLGMSPPPPPLGRNTATDGVEEAPAAAATAPEPAPALVKRNREREIRE</sequence>
<proteinExistence type="predicted"/>
<evidence type="ECO:0000313" key="3">
    <source>
        <dbReference type="Proteomes" id="UP000026962"/>
    </source>
</evidence>
<dbReference type="Proteomes" id="UP000026962">
    <property type="component" value="Chromosome 2"/>
</dbReference>
<dbReference type="Gramene" id="OPUNC02G16190.1">
    <property type="protein sequence ID" value="OPUNC02G16190.1"/>
    <property type="gene ID" value="OPUNC02G16190"/>
</dbReference>
<dbReference type="HOGENOM" id="CLU_1613487_0_0_1"/>
<evidence type="ECO:0000313" key="2">
    <source>
        <dbReference type="EnsemblPlants" id="OPUNC02G16190.1"/>
    </source>
</evidence>
<dbReference type="AlphaFoldDB" id="A0A0E0K0A2"/>
<keyword evidence="3" id="KW-1185">Reference proteome</keyword>
<feature type="compositionally biased region" description="Pro residues" evidence="1">
    <location>
        <begin position="113"/>
        <end position="128"/>
    </location>
</feature>
<feature type="region of interest" description="Disordered" evidence="1">
    <location>
        <begin position="112"/>
        <end position="165"/>
    </location>
</feature>
<dbReference type="EnsemblPlants" id="OPUNC02G16190.1">
    <property type="protein sequence ID" value="OPUNC02G16190.1"/>
    <property type="gene ID" value="OPUNC02G16190"/>
</dbReference>
<name>A0A0E0K0A2_ORYPU</name>
<organism evidence="2">
    <name type="scientific">Oryza punctata</name>
    <name type="common">Red rice</name>
    <dbReference type="NCBI Taxonomy" id="4537"/>
    <lineage>
        <taxon>Eukaryota</taxon>
        <taxon>Viridiplantae</taxon>
        <taxon>Streptophyta</taxon>
        <taxon>Embryophyta</taxon>
        <taxon>Tracheophyta</taxon>
        <taxon>Spermatophyta</taxon>
        <taxon>Magnoliopsida</taxon>
        <taxon>Liliopsida</taxon>
        <taxon>Poales</taxon>
        <taxon>Poaceae</taxon>
        <taxon>BOP clade</taxon>
        <taxon>Oryzoideae</taxon>
        <taxon>Oryzeae</taxon>
        <taxon>Oryzinae</taxon>
        <taxon>Oryza</taxon>
    </lineage>
</organism>
<protein>
    <submittedName>
        <fullName evidence="2">Uncharacterized protein</fullName>
    </submittedName>
</protein>
<feature type="compositionally biased region" description="Low complexity" evidence="1">
    <location>
        <begin position="139"/>
        <end position="148"/>
    </location>
</feature>
<accession>A0A0E0K0A2</accession>
<reference evidence="2" key="2">
    <citation type="submission" date="2018-05" db="EMBL/GenBank/DDBJ databases">
        <title>OpunRS2 (Oryza punctata Reference Sequence Version 2).</title>
        <authorList>
            <person name="Zhang J."/>
            <person name="Kudrna D."/>
            <person name="Lee S."/>
            <person name="Talag J."/>
            <person name="Welchert J."/>
            <person name="Wing R.A."/>
        </authorList>
    </citation>
    <scope>NUCLEOTIDE SEQUENCE [LARGE SCALE GENOMIC DNA]</scope>
</reference>